<organism evidence="1 2">
    <name type="scientific">Suillus luteus UH-Slu-Lm8-n1</name>
    <dbReference type="NCBI Taxonomy" id="930992"/>
    <lineage>
        <taxon>Eukaryota</taxon>
        <taxon>Fungi</taxon>
        <taxon>Dikarya</taxon>
        <taxon>Basidiomycota</taxon>
        <taxon>Agaricomycotina</taxon>
        <taxon>Agaricomycetes</taxon>
        <taxon>Agaricomycetidae</taxon>
        <taxon>Boletales</taxon>
        <taxon>Suillineae</taxon>
        <taxon>Suillaceae</taxon>
        <taxon>Suillus</taxon>
    </lineage>
</organism>
<name>A0A0C9ZAE3_9AGAM</name>
<sequence>MQVHHDDGPWSIRSIEGAVTPRACTARPKGVHNFSIYASLQREQPKIALEISRRHRQRLTLSWFSSSRMHYTESRVSRRGQMSVSIIPFWRHRRWTVVYLARTH</sequence>
<dbReference type="EMBL" id="KN835751">
    <property type="protein sequence ID" value="KIK34460.1"/>
    <property type="molecule type" value="Genomic_DNA"/>
</dbReference>
<gene>
    <name evidence="1" type="ORF">CY34DRAFT_642934</name>
</gene>
<dbReference type="Proteomes" id="UP000054485">
    <property type="component" value="Unassembled WGS sequence"/>
</dbReference>
<dbReference type="AlphaFoldDB" id="A0A0C9ZAE3"/>
<dbReference type="InParanoid" id="A0A0C9ZAE3"/>
<protein>
    <submittedName>
        <fullName evidence="1">Uncharacterized protein</fullName>
    </submittedName>
</protein>
<reference evidence="2" key="2">
    <citation type="submission" date="2015-01" db="EMBL/GenBank/DDBJ databases">
        <title>Evolutionary Origins and Diversification of the Mycorrhizal Mutualists.</title>
        <authorList>
            <consortium name="DOE Joint Genome Institute"/>
            <consortium name="Mycorrhizal Genomics Consortium"/>
            <person name="Kohler A."/>
            <person name="Kuo A."/>
            <person name="Nagy L.G."/>
            <person name="Floudas D."/>
            <person name="Copeland A."/>
            <person name="Barry K.W."/>
            <person name="Cichocki N."/>
            <person name="Veneault-Fourrey C."/>
            <person name="LaButti K."/>
            <person name="Lindquist E.A."/>
            <person name="Lipzen A."/>
            <person name="Lundell T."/>
            <person name="Morin E."/>
            <person name="Murat C."/>
            <person name="Riley R."/>
            <person name="Ohm R."/>
            <person name="Sun H."/>
            <person name="Tunlid A."/>
            <person name="Henrissat B."/>
            <person name="Grigoriev I.V."/>
            <person name="Hibbett D.S."/>
            <person name="Martin F."/>
        </authorList>
    </citation>
    <scope>NUCLEOTIDE SEQUENCE [LARGE SCALE GENOMIC DNA]</scope>
    <source>
        <strain evidence="2">UH-Slu-Lm8-n1</strain>
    </source>
</reference>
<keyword evidence="2" id="KW-1185">Reference proteome</keyword>
<evidence type="ECO:0000313" key="1">
    <source>
        <dbReference type="EMBL" id="KIK34460.1"/>
    </source>
</evidence>
<evidence type="ECO:0000313" key="2">
    <source>
        <dbReference type="Proteomes" id="UP000054485"/>
    </source>
</evidence>
<accession>A0A0C9ZAE3</accession>
<dbReference type="HOGENOM" id="CLU_2251838_0_0_1"/>
<reference evidence="1 2" key="1">
    <citation type="submission" date="2014-04" db="EMBL/GenBank/DDBJ databases">
        <authorList>
            <consortium name="DOE Joint Genome Institute"/>
            <person name="Kuo A."/>
            <person name="Ruytinx J."/>
            <person name="Rineau F."/>
            <person name="Colpaert J."/>
            <person name="Kohler A."/>
            <person name="Nagy L.G."/>
            <person name="Floudas D."/>
            <person name="Copeland A."/>
            <person name="Barry K.W."/>
            <person name="Cichocki N."/>
            <person name="Veneault-Fourrey C."/>
            <person name="LaButti K."/>
            <person name="Lindquist E.A."/>
            <person name="Lipzen A."/>
            <person name="Lundell T."/>
            <person name="Morin E."/>
            <person name="Murat C."/>
            <person name="Sun H."/>
            <person name="Tunlid A."/>
            <person name="Henrissat B."/>
            <person name="Grigoriev I.V."/>
            <person name="Hibbett D.S."/>
            <person name="Martin F."/>
            <person name="Nordberg H.P."/>
            <person name="Cantor M.N."/>
            <person name="Hua S.X."/>
        </authorList>
    </citation>
    <scope>NUCLEOTIDE SEQUENCE [LARGE SCALE GENOMIC DNA]</scope>
    <source>
        <strain evidence="1 2">UH-Slu-Lm8-n1</strain>
    </source>
</reference>
<proteinExistence type="predicted"/>
<dbReference type="OrthoDB" id="2700077at2759"/>